<dbReference type="Proteomes" id="UP001501600">
    <property type="component" value="Unassembled WGS sequence"/>
</dbReference>
<keyword evidence="6" id="KW-1185">Reference proteome</keyword>
<organism evidence="5 6">
    <name type="scientific">Ferrimonas gelatinilytica</name>
    <dbReference type="NCBI Taxonomy" id="1255257"/>
    <lineage>
        <taxon>Bacteria</taxon>
        <taxon>Pseudomonadati</taxon>
        <taxon>Pseudomonadota</taxon>
        <taxon>Gammaproteobacteria</taxon>
        <taxon>Alteromonadales</taxon>
        <taxon>Ferrimonadaceae</taxon>
        <taxon>Ferrimonas</taxon>
    </lineage>
</organism>
<dbReference type="Pfam" id="PF00491">
    <property type="entry name" value="Arginase"/>
    <property type="match status" value="1"/>
</dbReference>
<dbReference type="PROSITE" id="PS51409">
    <property type="entry name" value="ARGINASE_2"/>
    <property type="match status" value="1"/>
</dbReference>
<dbReference type="PIRSF" id="PIRSF036979">
    <property type="entry name" value="Arginase"/>
    <property type="match status" value="1"/>
</dbReference>
<accession>A0ABP9RUF9</accession>
<protein>
    <submittedName>
        <fullName evidence="5">Agmatinase</fullName>
    </submittedName>
</protein>
<evidence type="ECO:0000313" key="5">
    <source>
        <dbReference type="EMBL" id="GAA5187424.1"/>
    </source>
</evidence>
<dbReference type="InterPro" id="IPR005925">
    <property type="entry name" value="Agmatinase-rel"/>
</dbReference>
<sequence>MATLADKPDYSLYANAFGFLRLPLDFRPQESDADLVITGVPFDLATTGRSGARHGPEALRKASVNLAWEGNRWPWEFDLQDELKMVDCGDLVFDCGDAEQMMTGLTQHAQSLLAQGKSLLTFGGDHFITLPLLRAHAGHFGQLALVHFDAHTDTYSAGSRYDHGTMFYHAPKEGLVDPNHSIQIGIRTEYVRQNHGYQVIEADEANDLGAAAIVEAIRARVGDLPVYLSFDIDCLDPAFAPGTGTPVCGGLSTDKAMKILRGLQGLNIVGMDLVEVSPAYDHADITALAGATLATEMLHLQAALRLKQR</sequence>
<comment type="caution">
    <text evidence="5">The sequence shown here is derived from an EMBL/GenBank/DDBJ whole genome shotgun (WGS) entry which is preliminary data.</text>
</comment>
<evidence type="ECO:0000256" key="2">
    <source>
        <dbReference type="ARBA" id="ARBA00022723"/>
    </source>
</evidence>
<dbReference type="EMBL" id="BAABLF010000005">
    <property type="protein sequence ID" value="GAA5187424.1"/>
    <property type="molecule type" value="Genomic_DNA"/>
</dbReference>
<dbReference type="NCBIfam" id="TIGR01230">
    <property type="entry name" value="agmatinase"/>
    <property type="match status" value="1"/>
</dbReference>
<dbReference type="InterPro" id="IPR023696">
    <property type="entry name" value="Ureohydrolase_dom_sf"/>
</dbReference>
<dbReference type="PANTHER" id="PTHR11358:SF26">
    <property type="entry name" value="GUANIDINO ACID HYDROLASE, MITOCHONDRIAL"/>
    <property type="match status" value="1"/>
</dbReference>
<evidence type="ECO:0000256" key="4">
    <source>
        <dbReference type="RuleBase" id="RU003684"/>
    </source>
</evidence>
<reference evidence="6" key="1">
    <citation type="journal article" date="2019" name="Int. J. Syst. Evol. Microbiol.">
        <title>The Global Catalogue of Microorganisms (GCM) 10K type strain sequencing project: providing services to taxonomists for standard genome sequencing and annotation.</title>
        <authorList>
            <consortium name="The Broad Institute Genomics Platform"/>
            <consortium name="The Broad Institute Genome Sequencing Center for Infectious Disease"/>
            <person name="Wu L."/>
            <person name="Ma J."/>
        </authorList>
    </citation>
    <scope>NUCLEOTIDE SEQUENCE [LARGE SCALE GENOMIC DNA]</scope>
    <source>
        <strain evidence="6">JCM 18720</strain>
    </source>
</reference>
<dbReference type="Gene3D" id="3.40.800.10">
    <property type="entry name" value="Ureohydrolase domain"/>
    <property type="match status" value="1"/>
</dbReference>
<keyword evidence="3 4" id="KW-0378">Hydrolase</keyword>
<dbReference type="PROSITE" id="PS01053">
    <property type="entry name" value="ARGINASE_1"/>
    <property type="match status" value="1"/>
</dbReference>
<name>A0ABP9RUF9_9GAMM</name>
<dbReference type="InterPro" id="IPR006035">
    <property type="entry name" value="Ureohydrolase"/>
</dbReference>
<dbReference type="NCBIfam" id="NF002564">
    <property type="entry name" value="PRK02190.1"/>
    <property type="match status" value="1"/>
</dbReference>
<evidence type="ECO:0000256" key="1">
    <source>
        <dbReference type="ARBA" id="ARBA00009227"/>
    </source>
</evidence>
<proteinExistence type="inferred from homology"/>
<comment type="similarity">
    <text evidence="1">Belongs to the arginase family. Agmatinase subfamily.</text>
</comment>
<dbReference type="InterPro" id="IPR020855">
    <property type="entry name" value="Ureohydrolase_Mn_BS"/>
</dbReference>
<dbReference type="PANTHER" id="PTHR11358">
    <property type="entry name" value="ARGINASE/AGMATINASE"/>
    <property type="match status" value="1"/>
</dbReference>
<keyword evidence="2" id="KW-0479">Metal-binding</keyword>
<evidence type="ECO:0000313" key="6">
    <source>
        <dbReference type="Proteomes" id="UP001501600"/>
    </source>
</evidence>
<dbReference type="CDD" id="cd11592">
    <property type="entry name" value="Agmatinase_PAH"/>
    <property type="match status" value="1"/>
</dbReference>
<dbReference type="RefSeq" id="WP_345315470.1">
    <property type="nucleotide sequence ID" value="NZ_BAABLF010000005.1"/>
</dbReference>
<gene>
    <name evidence="5" type="primary">speB</name>
    <name evidence="5" type="ORF">GCM10025772_05020</name>
</gene>
<dbReference type="SUPFAM" id="SSF52768">
    <property type="entry name" value="Arginase/deacetylase"/>
    <property type="match status" value="1"/>
</dbReference>
<evidence type="ECO:0000256" key="3">
    <source>
        <dbReference type="ARBA" id="ARBA00022801"/>
    </source>
</evidence>